<gene>
    <name evidence="4" type="ORF">HRI_002447700</name>
</gene>
<dbReference type="Gene3D" id="1.25.40.10">
    <property type="entry name" value="Tetratricopeptide repeat domain"/>
    <property type="match status" value="4"/>
</dbReference>
<feature type="repeat" description="PPR" evidence="3">
    <location>
        <begin position="195"/>
        <end position="229"/>
    </location>
</feature>
<dbReference type="Pfam" id="PF01535">
    <property type="entry name" value="PPR"/>
    <property type="match status" value="4"/>
</dbReference>
<protein>
    <recommendedName>
        <fullName evidence="6">Pentatricopeptide repeat-containing protein</fullName>
    </recommendedName>
</protein>
<feature type="repeat" description="PPR" evidence="3">
    <location>
        <begin position="358"/>
        <end position="392"/>
    </location>
</feature>
<dbReference type="SUPFAM" id="SSF48452">
    <property type="entry name" value="TPR-like"/>
    <property type="match status" value="2"/>
</dbReference>
<proteinExistence type="inferred from homology"/>
<reference evidence="4" key="1">
    <citation type="submission" date="2023-05" db="EMBL/GenBank/DDBJ databases">
        <title>Genome and transcriptome analyses reveal genes involved in the formation of fine ridges on petal epidermal cells in Hibiscus trionum.</title>
        <authorList>
            <person name="Koshimizu S."/>
            <person name="Masuda S."/>
            <person name="Ishii T."/>
            <person name="Shirasu K."/>
            <person name="Hoshino A."/>
            <person name="Arita M."/>
        </authorList>
    </citation>
    <scope>NUCLEOTIDE SEQUENCE</scope>
    <source>
        <strain evidence="4">Hamamatsu line</strain>
    </source>
</reference>
<sequence>MGTTKLPQNPQQTFRIVENIGIAKNNSNPNQPTWSCIIKNHLSQGTPDQVLSLHTQIRQHRLYISGLVPLIFKACASASAQTYGKSLHAESIKFGVFTDFHIASSLLSMYSRCSNLIDSRKVFDEMPERNVVVWNAMIGGYLKNGDRESALNLFEKMDIGRNSVTWIEMIDGFAKSGDTLRARQFFDKVPLELSNVVTWTVMVDGYNANGELEAAREIFEMMPERNYFVWSSMISGFCKRGDVKEARKFFDRIPVRNLVNWNSMISGYAQNGFCEEALEMFRKMENEGFKPDEVTITSALSACAQLGELDVGKEIHYRIKTKGMKANWFVSNALLDMYAKCGDLGQARSIFEGMSHRKTACWNSMISGFAIHGKGEEALDFFKRMEESNDMPDNITFLSVLSACAHGGCVDEGMEIFSKMETYGIVASIKHYGCLVDLLGRAGRLKEAFSLVKKMPVRPNDVVWGALLGACRIHMDTNMLEQVMQEVGGVDNDLDSGDNSHHVLLSNIYAASDRWEKAEKMRKAMVNKGFHKTPGLSSIIPNLMELQIT</sequence>
<dbReference type="FunFam" id="1.25.40.10:FF:000345">
    <property type="entry name" value="Pentatricopeptide repeat-containing protein"/>
    <property type="match status" value="1"/>
</dbReference>
<dbReference type="Pfam" id="PF20431">
    <property type="entry name" value="E_motif"/>
    <property type="match status" value="1"/>
</dbReference>
<dbReference type="InterPro" id="IPR011990">
    <property type="entry name" value="TPR-like_helical_dom_sf"/>
</dbReference>
<dbReference type="PROSITE" id="PS51375">
    <property type="entry name" value="PPR"/>
    <property type="match status" value="5"/>
</dbReference>
<organism evidence="4 5">
    <name type="scientific">Hibiscus trionum</name>
    <name type="common">Flower of an hour</name>
    <dbReference type="NCBI Taxonomy" id="183268"/>
    <lineage>
        <taxon>Eukaryota</taxon>
        <taxon>Viridiplantae</taxon>
        <taxon>Streptophyta</taxon>
        <taxon>Embryophyta</taxon>
        <taxon>Tracheophyta</taxon>
        <taxon>Spermatophyta</taxon>
        <taxon>Magnoliopsida</taxon>
        <taxon>eudicotyledons</taxon>
        <taxon>Gunneridae</taxon>
        <taxon>Pentapetalae</taxon>
        <taxon>rosids</taxon>
        <taxon>malvids</taxon>
        <taxon>Malvales</taxon>
        <taxon>Malvaceae</taxon>
        <taxon>Malvoideae</taxon>
        <taxon>Hibiscus</taxon>
    </lineage>
</organism>
<comment type="caution">
    <text evidence="4">The sequence shown here is derived from an EMBL/GenBank/DDBJ whole genome shotgun (WGS) entry which is preliminary data.</text>
</comment>
<evidence type="ECO:0000313" key="5">
    <source>
        <dbReference type="Proteomes" id="UP001165190"/>
    </source>
</evidence>
<evidence type="ECO:0000256" key="2">
    <source>
        <dbReference type="ARBA" id="ARBA00022737"/>
    </source>
</evidence>
<dbReference type="NCBIfam" id="TIGR00756">
    <property type="entry name" value="PPR"/>
    <property type="match status" value="6"/>
</dbReference>
<keyword evidence="2" id="KW-0677">Repeat</keyword>
<feature type="repeat" description="PPR" evidence="3">
    <location>
        <begin position="257"/>
        <end position="291"/>
    </location>
</feature>
<dbReference type="Proteomes" id="UP001165190">
    <property type="component" value="Unassembled WGS sequence"/>
</dbReference>
<dbReference type="GO" id="GO:0009451">
    <property type="term" value="P:RNA modification"/>
    <property type="evidence" value="ECO:0007669"/>
    <property type="project" value="InterPro"/>
</dbReference>
<dbReference type="InterPro" id="IPR002885">
    <property type="entry name" value="PPR_rpt"/>
</dbReference>
<accession>A0A9W7M4R5</accession>
<dbReference type="GO" id="GO:0003723">
    <property type="term" value="F:RNA binding"/>
    <property type="evidence" value="ECO:0007669"/>
    <property type="project" value="InterPro"/>
</dbReference>
<dbReference type="FunFam" id="1.25.40.10:FF:000333">
    <property type="entry name" value="Pentatricopeptide repeat-containing protein"/>
    <property type="match status" value="1"/>
</dbReference>
<name>A0A9W7M4R5_HIBTR</name>
<evidence type="ECO:0000256" key="1">
    <source>
        <dbReference type="ARBA" id="ARBA00006643"/>
    </source>
</evidence>
<dbReference type="InterPro" id="IPR046848">
    <property type="entry name" value="E_motif"/>
</dbReference>
<keyword evidence="5" id="KW-1185">Reference proteome</keyword>
<dbReference type="AlphaFoldDB" id="A0A9W7M4R5"/>
<dbReference type="EMBL" id="BSYR01000022">
    <property type="protein sequence ID" value="GMI87784.1"/>
    <property type="molecule type" value="Genomic_DNA"/>
</dbReference>
<feature type="repeat" description="PPR" evidence="3">
    <location>
        <begin position="130"/>
        <end position="164"/>
    </location>
</feature>
<evidence type="ECO:0008006" key="6">
    <source>
        <dbReference type="Google" id="ProtNLM"/>
    </source>
</evidence>
<dbReference type="Pfam" id="PF12854">
    <property type="entry name" value="PPR_1"/>
    <property type="match status" value="1"/>
</dbReference>
<comment type="similarity">
    <text evidence="1">Belongs to the PPR family. PCMP-H subfamily.</text>
</comment>
<dbReference type="InterPro" id="IPR046960">
    <property type="entry name" value="PPR_At4g14850-like_plant"/>
</dbReference>
<dbReference type="PANTHER" id="PTHR47926:SF484">
    <property type="entry name" value="PENTATRICOPEPTIDE REPEAT-CONTAINING PROTEIN"/>
    <property type="match status" value="1"/>
</dbReference>
<evidence type="ECO:0000313" key="4">
    <source>
        <dbReference type="EMBL" id="GMI87784.1"/>
    </source>
</evidence>
<evidence type="ECO:0000256" key="3">
    <source>
        <dbReference type="PROSITE-ProRule" id="PRU00708"/>
    </source>
</evidence>
<dbReference type="Pfam" id="PF13041">
    <property type="entry name" value="PPR_2"/>
    <property type="match status" value="3"/>
</dbReference>
<feature type="repeat" description="PPR" evidence="3">
    <location>
        <begin position="393"/>
        <end position="427"/>
    </location>
</feature>
<dbReference type="OrthoDB" id="185373at2759"/>
<dbReference type="PANTHER" id="PTHR47926">
    <property type="entry name" value="PENTATRICOPEPTIDE REPEAT-CONTAINING PROTEIN"/>
    <property type="match status" value="1"/>
</dbReference>